<evidence type="ECO:0000313" key="3">
    <source>
        <dbReference type="Proteomes" id="UP000431901"/>
    </source>
</evidence>
<keyword evidence="3" id="KW-1185">Reference proteome</keyword>
<evidence type="ECO:0000313" key="2">
    <source>
        <dbReference type="EMBL" id="MXQ67988.1"/>
    </source>
</evidence>
<dbReference type="InterPro" id="IPR043917">
    <property type="entry name" value="DUF5753"/>
</dbReference>
<dbReference type="Gene3D" id="1.10.260.40">
    <property type="entry name" value="lambda repressor-like DNA-binding domains"/>
    <property type="match status" value="1"/>
</dbReference>
<accession>A0A6I4WDZ6</accession>
<dbReference type="OrthoDB" id="3469353at2"/>
<evidence type="ECO:0000259" key="1">
    <source>
        <dbReference type="PROSITE" id="PS50943"/>
    </source>
</evidence>
<name>A0A6I4WDZ6_9ACTN</name>
<dbReference type="EMBL" id="WUTW01000010">
    <property type="protein sequence ID" value="MXQ67988.1"/>
    <property type="molecule type" value="Genomic_DNA"/>
</dbReference>
<dbReference type="Pfam" id="PF19054">
    <property type="entry name" value="DUF5753"/>
    <property type="match status" value="1"/>
</dbReference>
<comment type="caution">
    <text evidence="2">The sequence shown here is derived from an EMBL/GenBank/DDBJ whole genome shotgun (WGS) entry which is preliminary data.</text>
</comment>
<dbReference type="AlphaFoldDB" id="A0A6I4WDZ6"/>
<proteinExistence type="predicted"/>
<dbReference type="RefSeq" id="WP_161106183.1">
    <property type="nucleotide sequence ID" value="NZ_JBHLYI010000021.1"/>
</dbReference>
<organism evidence="2 3">
    <name type="scientific">Actinomadura rayongensis</name>
    <dbReference type="NCBI Taxonomy" id="1429076"/>
    <lineage>
        <taxon>Bacteria</taxon>
        <taxon>Bacillati</taxon>
        <taxon>Actinomycetota</taxon>
        <taxon>Actinomycetes</taxon>
        <taxon>Streptosporangiales</taxon>
        <taxon>Thermomonosporaceae</taxon>
        <taxon>Actinomadura</taxon>
    </lineage>
</organism>
<dbReference type="Proteomes" id="UP000431901">
    <property type="component" value="Unassembled WGS sequence"/>
</dbReference>
<gene>
    <name evidence="2" type="ORF">GQ466_28625</name>
</gene>
<reference evidence="2 3" key="1">
    <citation type="submission" date="2019-12" db="EMBL/GenBank/DDBJ databases">
        <title>Nocardia macrotermitis sp. nov. and Nocardia aurantia sp. nov., isolated from the gut of the fungus growing-termite Macrotermes natalensis.</title>
        <authorList>
            <person name="Christine B."/>
            <person name="Rene B."/>
        </authorList>
    </citation>
    <scope>NUCLEOTIDE SEQUENCE [LARGE SCALE GENOMIC DNA]</scope>
    <source>
        <strain evidence="2 3">DSM 102126</strain>
    </source>
</reference>
<dbReference type="Pfam" id="PF13560">
    <property type="entry name" value="HTH_31"/>
    <property type="match status" value="1"/>
</dbReference>
<feature type="domain" description="HTH cro/C1-type" evidence="1">
    <location>
        <begin position="18"/>
        <end position="49"/>
    </location>
</feature>
<dbReference type="CDD" id="cd00093">
    <property type="entry name" value="HTH_XRE"/>
    <property type="match status" value="1"/>
</dbReference>
<sequence>MAARRRTNHVLKAYGSFVRGKREETDLNIAQLAKRLQVSASYVSQVEAGVTRCRRDFSERTDKALDAKGEIIKKWDEMVRNASYPAYFIDFSHAEQAATLLRVYESQLIYGPFQTADYAKVLLGKEDLIQARLARRGMLDREDAPLVCVILDETILYRQVGSREVMRAQIEHLIEISHHDRVHLQIAPIAYYRGVFGSFHIATQLDRTEVLYEEKTADAVTSTKAGELVMANEAFMTLTTRALNLEDSRAFLKKVLEEKWT</sequence>
<dbReference type="InterPro" id="IPR001387">
    <property type="entry name" value="Cro/C1-type_HTH"/>
</dbReference>
<dbReference type="PROSITE" id="PS50943">
    <property type="entry name" value="HTH_CROC1"/>
    <property type="match status" value="1"/>
</dbReference>
<dbReference type="SUPFAM" id="SSF47413">
    <property type="entry name" value="lambda repressor-like DNA-binding domains"/>
    <property type="match status" value="1"/>
</dbReference>
<dbReference type="GO" id="GO:0003677">
    <property type="term" value="F:DNA binding"/>
    <property type="evidence" value="ECO:0007669"/>
    <property type="project" value="InterPro"/>
</dbReference>
<dbReference type="InterPro" id="IPR010982">
    <property type="entry name" value="Lambda_DNA-bd_dom_sf"/>
</dbReference>
<dbReference type="SMART" id="SM00530">
    <property type="entry name" value="HTH_XRE"/>
    <property type="match status" value="1"/>
</dbReference>
<protein>
    <submittedName>
        <fullName evidence="2">Helix-turn-helix domain-containing protein</fullName>
    </submittedName>
</protein>